<dbReference type="eggNOG" id="ENOG502SDKS">
    <property type="taxonomic scope" value="Eukaryota"/>
</dbReference>
<dbReference type="InterPro" id="IPR044166">
    <property type="entry name" value="FTRV"/>
</dbReference>
<evidence type="ECO:0000256" key="4">
    <source>
        <dbReference type="ARBA" id="ARBA00034490"/>
    </source>
</evidence>
<dbReference type="Proteomes" id="UP000006906">
    <property type="component" value="Chromosome 16"/>
</dbReference>
<dbReference type="HOGENOM" id="CLU_171349_0_0_1"/>
<dbReference type="PANTHER" id="PTHR46937:SF4">
    <property type="entry name" value="FERREDOXIN-THIOREDOXIN REDUCTASE SUBUNIT A1, CHLOROPLASTIC"/>
    <property type="match status" value="1"/>
</dbReference>
<comment type="similarity">
    <text evidence="4">Belongs to the ferredoxin thioredoxin reductase alpha subunit family.</text>
</comment>
<dbReference type="PaxDb" id="3055-EDO99139"/>
<reference evidence="6 7" key="1">
    <citation type="journal article" date="2007" name="Science">
        <title>The Chlamydomonas genome reveals the evolution of key animal and plant functions.</title>
        <authorList>
            <person name="Merchant S.S."/>
            <person name="Prochnik S.E."/>
            <person name="Vallon O."/>
            <person name="Harris E.H."/>
            <person name="Karpowicz S.J."/>
            <person name="Witman G.B."/>
            <person name="Terry A."/>
            <person name="Salamov A."/>
            <person name="Fritz-Laylin L.K."/>
            <person name="Marechal-Drouard L."/>
            <person name="Marshall W.F."/>
            <person name="Qu L.H."/>
            <person name="Nelson D.R."/>
            <person name="Sanderfoot A.A."/>
            <person name="Spalding M.H."/>
            <person name="Kapitonov V.V."/>
            <person name="Ren Q."/>
            <person name="Ferris P."/>
            <person name="Lindquist E."/>
            <person name="Shapiro H."/>
            <person name="Lucas S.M."/>
            <person name="Grimwood J."/>
            <person name="Schmutz J."/>
            <person name="Cardol P."/>
            <person name="Cerutti H."/>
            <person name="Chanfreau G."/>
            <person name="Chen C.L."/>
            <person name="Cognat V."/>
            <person name="Croft M.T."/>
            <person name="Dent R."/>
            <person name="Dutcher S."/>
            <person name="Fernandez E."/>
            <person name="Fukuzawa H."/>
            <person name="Gonzalez-Ballester D."/>
            <person name="Gonzalez-Halphen D."/>
            <person name="Hallmann A."/>
            <person name="Hanikenne M."/>
            <person name="Hippler M."/>
            <person name="Inwood W."/>
            <person name="Jabbari K."/>
            <person name="Kalanon M."/>
            <person name="Kuras R."/>
            <person name="Lefebvre P.A."/>
            <person name="Lemaire S.D."/>
            <person name="Lobanov A.V."/>
            <person name="Lohr M."/>
            <person name="Manuell A."/>
            <person name="Meier I."/>
            <person name="Mets L."/>
            <person name="Mittag M."/>
            <person name="Mittelmeier T."/>
            <person name="Moroney J.V."/>
            <person name="Moseley J."/>
            <person name="Napoli C."/>
            <person name="Nedelcu A.M."/>
            <person name="Niyogi K."/>
            <person name="Novoselov S.V."/>
            <person name="Paulsen I.T."/>
            <person name="Pazour G."/>
            <person name="Purton S."/>
            <person name="Ral J.P."/>
            <person name="Riano-Pachon D.M."/>
            <person name="Riekhof W."/>
            <person name="Rymarquis L."/>
            <person name="Schroda M."/>
            <person name="Stern D."/>
            <person name="Umen J."/>
            <person name="Willows R."/>
            <person name="Wilson N."/>
            <person name="Zimmer S.L."/>
            <person name="Allmer J."/>
            <person name="Balk J."/>
            <person name="Bisova K."/>
            <person name="Chen C.J."/>
            <person name="Elias M."/>
            <person name="Gendler K."/>
            <person name="Hauser C."/>
            <person name="Lamb M.R."/>
            <person name="Ledford H."/>
            <person name="Long J.C."/>
            <person name="Minagawa J."/>
            <person name="Page M.D."/>
            <person name="Pan J."/>
            <person name="Pootakham W."/>
            <person name="Roje S."/>
            <person name="Rose A."/>
            <person name="Stahlberg E."/>
            <person name="Terauchi A.M."/>
            <person name="Yang P."/>
            <person name="Ball S."/>
            <person name="Bowler C."/>
            <person name="Dieckmann C.L."/>
            <person name="Gladyshev V.N."/>
            <person name="Green P."/>
            <person name="Jorgensen R."/>
            <person name="Mayfield S."/>
            <person name="Mueller-Roeber B."/>
            <person name="Rajamani S."/>
            <person name="Sayre R.T."/>
            <person name="Brokstein P."/>
            <person name="Dubchak I."/>
            <person name="Goodstein D."/>
            <person name="Hornick L."/>
            <person name="Huang Y.W."/>
            <person name="Jhaveri J."/>
            <person name="Luo Y."/>
            <person name="Martinez D."/>
            <person name="Ngau W.C."/>
            <person name="Otillar B."/>
            <person name="Poliakov A."/>
            <person name="Porter A."/>
            <person name="Szajkowski L."/>
            <person name="Werner G."/>
            <person name="Zhou K."/>
            <person name="Grigoriev I.V."/>
            <person name="Rokhsar D.S."/>
            <person name="Grossman A.R."/>
        </authorList>
    </citation>
    <scope>NUCLEOTIDE SEQUENCE [LARGE SCALE GENOMIC DNA]</scope>
    <source>
        <strain evidence="7">CC-503</strain>
    </source>
</reference>
<evidence type="ECO:0000256" key="1">
    <source>
        <dbReference type="ARBA" id="ARBA00023002"/>
    </source>
</evidence>
<comment type="subunit">
    <text evidence="2">Heterodimer of subunit A (variable subunit) and subunit B (catalytic subunit). Heterodimeric FTR forms a complex with ferredoxin and thioredoxin.</text>
</comment>
<dbReference type="SUPFAM" id="SSF50090">
    <property type="entry name" value="Electron transport accessory proteins"/>
    <property type="match status" value="1"/>
</dbReference>
<dbReference type="STRING" id="3055.A8JA70"/>
<name>A8JA70_CHLRE</name>
<comment type="function">
    <text evidence="3">Variable subunit of the ferredoxin-thioredoxin reductase (FTR), which catalyzes the two-electron reduction of thioredoxins by the electrons provided by reduced ferredoxin.</text>
</comment>
<dbReference type="PANTHER" id="PTHR46937">
    <property type="entry name" value="FERREDOXIN-THIOREDOXIN REDUCTASE, VARIABLE CHAIN"/>
    <property type="match status" value="1"/>
</dbReference>
<accession>A8JA70</accession>
<dbReference type="GeneID" id="5724410"/>
<dbReference type="InParanoid" id="A8JA70"/>
<dbReference type="Gene3D" id="2.30.30.50">
    <property type="match status" value="1"/>
</dbReference>
<dbReference type="RefSeq" id="XP_001698857.1">
    <property type="nucleotide sequence ID" value="XM_001698805.2"/>
</dbReference>
<dbReference type="OrthoDB" id="532794at2759"/>
<sequence length="113" mass="12339">MLASRSVQRVSVTRRQSLVVTCSGNGYSTGVFHEGQKVKVIASVKVFHAPKHHEGMDLKGMEGTVTKDVTHFKGKTLSATLPYQVQFLVPGESDTDKHMKFSAHLAEDEIAAV</sequence>
<organism evidence="6 7">
    <name type="scientific">Chlamydomonas reinhardtii</name>
    <name type="common">Chlamydomonas smithii</name>
    <dbReference type="NCBI Taxonomy" id="3055"/>
    <lineage>
        <taxon>Eukaryota</taxon>
        <taxon>Viridiplantae</taxon>
        <taxon>Chlorophyta</taxon>
        <taxon>core chlorophytes</taxon>
        <taxon>Chlorophyceae</taxon>
        <taxon>CS clade</taxon>
        <taxon>Chlamydomonadales</taxon>
        <taxon>Chlamydomonadaceae</taxon>
        <taxon>Chlamydomonas</taxon>
    </lineage>
</organism>
<dbReference type="EMBL" id="CM008977">
    <property type="protein sequence ID" value="PNW72514.1"/>
    <property type="molecule type" value="Genomic_DNA"/>
</dbReference>
<dbReference type="Pfam" id="PF02941">
    <property type="entry name" value="FeThRed_A"/>
    <property type="match status" value="1"/>
</dbReference>
<dbReference type="GO" id="GO:0016491">
    <property type="term" value="F:oxidoreductase activity"/>
    <property type="evidence" value="ECO:0007669"/>
    <property type="project" value="UniProtKB-KW"/>
</dbReference>
<dbReference type="KEGG" id="cre:CHLRE_16g687294v5"/>
<dbReference type="AlphaFoldDB" id="A8JA70"/>
<feature type="domain" description="Ferredoxin thioredoxin reductase alpha chain" evidence="5">
    <location>
        <begin position="35"/>
        <end position="109"/>
    </location>
</feature>
<evidence type="ECO:0000256" key="3">
    <source>
        <dbReference type="ARBA" id="ARBA00034474"/>
    </source>
</evidence>
<dbReference type="InterPro" id="IPR004207">
    <property type="entry name" value="Fd_thioredoxin_Rdtase_alpha"/>
</dbReference>
<evidence type="ECO:0000313" key="6">
    <source>
        <dbReference type="EMBL" id="PNW72514.1"/>
    </source>
</evidence>
<protein>
    <recommendedName>
        <fullName evidence="5">Ferredoxin thioredoxin reductase alpha chain domain-containing protein</fullName>
    </recommendedName>
</protein>
<dbReference type="InterPro" id="IPR008990">
    <property type="entry name" value="Elect_transpt_acc-like_dom_sf"/>
</dbReference>
<keyword evidence="7" id="KW-1185">Reference proteome</keyword>
<evidence type="ECO:0000259" key="5">
    <source>
        <dbReference type="Pfam" id="PF02941"/>
    </source>
</evidence>
<evidence type="ECO:0000256" key="2">
    <source>
        <dbReference type="ARBA" id="ARBA00026011"/>
    </source>
</evidence>
<evidence type="ECO:0000313" key="7">
    <source>
        <dbReference type="Proteomes" id="UP000006906"/>
    </source>
</evidence>
<dbReference type="GO" id="GO:0015979">
    <property type="term" value="P:photosynthesis"/>
    <property type="evidence" value="ECO:0007669"/>
    <property type="project" value="InterPro"/>
</dbReference>
<keyword evidence="1" id="KW-0560">Oxidoreductase</keyword>
<proteinExistence type="inferred from homology"/>
<gene>
    <name evidence="6" type="ORF">CHLRE_16g687294v5</name>
</gene>
<dbReference type="Gramene" id="PNW72514">
    <property type="protein sequence ID" value="PNW72514"/>
    <property type="gene ID" value="CHLRE_16g687294v5"/>
</dbReference>